<evidence type="ECO:0000313" key="1">
    <source>
        <dbReference type="EMBL" id="SHH15207.1"/>
    </source>
</evidence>
<reference evidence="2" key="1">
    <citation type="submission" date="2016-11" db="EMBL/GenBank/DDBJ databases">
        <authorList>
            <person name="Varghese N."/>
            <person name="Submissions S."/>
        </authorList>
    </citation>
    <scope>NUCLEOTIDE SEQUENCE [LARGE SCALE GENOMIC DNA]</scope>
    <source>
        <strain evidence="2">DSM 28223</strain>
    </source>
</reference>
<dbReference type="STRING" id="870908.SAMN04488044_2046"/>
<gene>
    <name evidence="1" type="ORF">SAMN04488044_2046</name>
</gene>
<protein>
    <submittedName>
        <fullName evidence="1">Uncharacterized protein</fullName>
    </submittedName>
</protein>
<name>A0A1M5QM53_9RHOB</name>
<accession>A0A1M5QM53</accession>
<keyword evidence="2" id="KW-1185">Reference proteome</keyword>
<evidence type="ECO:0000313" key="2">
    <source>
        <dbReference type="Proteomes" id="UP000184211"/>
    </source>
</evidence>
<dbReference type="EMBL" id="FQWM01000003">
    <property type="protein sequence ID" value="SHH15207.1"/>
    <property type="molecule type" value="Genomic_DNA"/>
</dbReference>
<sequence>MSWWEVTKNYMQKIAQYVKYLKYLHRMKNNAYCIRGAILGAKGSRQDVKNSRSGK</sequence>
<dbReference type="AlphaFoldDB" id="A0A1M5QM53"/>
<dbReference type="Proteomes" id="UP000184211">
    <property type="component" value="Unassembled WGS sequence"/>
</dbReference>
<proteinExistence type="predicted"/>
<organism evidence="1 2">
    <name type="scientific">Cognatishimia maritima</name>
    <dbReference type="NCBI Taxonomy" id="870908"/>
    <lineage>
        <taxon>Bacteria</taxon>
        <taxon>Pseudomonadati</taxon>
        <taxon>Pseudomonadota</taxon>
        <taxon>Alphaproteobacteria</taxon>
        <taxon>Rhodobacterales</taxon>
        <taxon>Paracoccaceae</taxon>
        <taxon>Cognatishimia</taxon>
    </lineage>
</organism>